<organism evidence="2 3">
    <name type="scientific">Rugosimonospora africana</name>
    <dbReference type="NCBI Taxonomy" id="556532"/>
    <lineage>
        <taxon>Bacteria</taxon>
        <taxon>Bacillati</taxon>
        <taxon>Actinomycetota</taxon>
        <taxon>Actinomycetes</taxon>
        <taxon>Micromonosporales</taxon>
        <taxon>Micromonosporaceae</taxon>
        <taxon>Rugosimonospora</taxon>
    </lineage>
</organism>
<protein>
    <submittedName>
        <fullName evidence="2">Erythromycin esterase</fullName>
    </submittedName>
</protein>
<reference evidence="2" key="1">
    <citation type="submission" date="2021-01" db="EMBL/GenBank/DDBJ databases">
        <title>Whole genome shotgun sequence of Rugosimonospora africana NBRC 104875.</title>
        <authorList>
            <person name="Komaki H."/>
            <person name="Tamura T."/>
        </authorList>
    </citation>
    <scope>NUCLEOTIDE SEQUENCE</scope>
    <source>
        <strain evidence="2">NBRC 104875</strain>
    </source>
</reference>
<proteinExistence type="predicted"/>
<dbReference type="AlphaFoldDB" id="A0A8J3VN94"/>
<sequence length="455" mass="49393">MTDNTPAAPRPSEAATTPVSDATAPRLSDAAVARLRTLDPAAPLDDLEWLDAAIGDARVVAIGESAHYNHESYQLRHRLLRYLVERHGFSAYAMESGFTEGWRTDGWVHGGDDRLGEVMADGITSLMGLWAPMRTHLEWMREHNRRGSLAFYGIDLGGSNASLLPGLDAVIAYLAEADPEFEVDPGIRKTAATFAAPSAFSAPAAIAGCAEIPPETRDALTAGLAELTARMTARRLDYLQRTTVDAYQRAVRSLHLTVALDTVARAMIRGDRQTVMSNRDAAIADTVEWILRREDRIVVAAHNGHVQRWPATMPGMPAAAPMGLHLADRLGDGYLVIGMTTGTGQALNNNADFYAGTLFADQEPPRPGSLDALMAASCDDPFATDLRRLSPEDADTVRAAGRQRFASFYTELNPLDAYDVIVHLPHVTAAEPDPDAIACSPPDVREAFSRWRDAR</sequence>
<dbReference type="Gene3D" id="1.20.1440.30">
    <property type="entry name" value="Biosynthetic Protein domain"/>
    <property type="match status" value="1"/>
</dbReference>
<dbReference type="InterPro" id="IPR007815">
    <property type="entry name" value="Emycin_Estase"/>
</dbReference>
<keyword evidence="3" id="KW-1185">Reference proteome</keyword>
<evidence type="ECO:0000313" key="2">
    <source>
        <dbReference type="EMBL" id="GIH12984.1"/>
    </source>
</evidence>
<evidence type="ECO:0000256" key="1">
    <source>
        <dbReference type="SAM" id="MobiDB-lite"/>
    </source>
</evidence>
<dbReference type="GO" id="GO:0046677">
    <property type="term" value="P:response to antibiotic"/>
    <property type="evidence" value="ECO:0007669"/>
    <property type="project" value="InterPro"/>
</dbReference>
<dbReference type="InterPro" id="IPR052036">
    <property type="entry name" value="Hydrolase/PRTase-associated"/>
</dbReference>
<name>A0A8J3VN94_9ACTN</name>
<dbReference type="RefSeq" id="WP_203916691.1">
    <property type="nucleotide sequence ID" value="NZ_BONZ01000013.1"/>
</dbReference>
<dbReference type="EMBL" id="BONZ01000013">
    <property type="protein sequence ID" value="GIH12984.1"/>
    <property type="molecule type" value="Genomic_DNA"/>
</dbReference>
<dbReference type="Gene3D" id="3.30.1870.10">
    <property type="entry name" value="EreA-like, domain 2"/>
    <property type="match status" value="1"/>
</dbReference>
<dbReference type="PANTHER" id="PTHR31299:SF0">
    <property type="entry name" value="ESTERASE, PUTATIVE (AFU_ORTHOLOGUE AFUA_1G05850)-RELATED"/>
    <property type="match status" value="1"/>
</dbReference>
<evidence type="ECO:0000313" key="3">
    <source>
        <dbReference type="Proteomes" id="UP000642748"/>
    </source>
</evidence>
<dbReference type="Gene3D" id="3.40.1660.10">
    <property type="entry name" value="EreA-like (biosynthetic domain)"/>
    <property type="match status" value="1"/>
</dbReference>
<comment type="caution">
    <text evidence="2">The sequence shown here is derived from an EMBL/GenBank/DDBJ whole genome shotgun (WGS) entry which is preliminary data.</text>
</comment>
<dbReference type="PANTHER" id="PTHR31299">
    <property type="entry name" value="ESTERASE, PUTATIVE (AFU_ORTHOLOGUE AFUA_1G05850)-RELATED"/>
    <property type="match status" value="1"/>
</dbReference>
<feature type="region of interest" description="Disordered" evidence="1">
    <location>
        <begin position="1"/>
        <end position="23"/>
    </location>
</feature>
<gene>
    <name evidence="2" type="ORF">Raf01_11560</name>
</gene>
<dbReference type="InterPro" id="IPR014622">
    <property type="entry name" value="UCP036794_erythomycin"/>
</dbReference>
<accession>A0A8J3VN94</accession>
<dbReference type="CDD" id="cd14728">
    <property type="entry name" value="Ere-like"/>
    <property type="match status" value="1"/>
</dbReference>
<dbReference type="Proteomes" id="UP000642748">
    <property type="component" value="Unassembled WGS sequence"/>
</dbReference>
<dbReference type="PIRSF" id="PIRSF036794">
    <property type="entry name" value="UCP_erythr_ester"/>
    <property type="match status" value="1"/>
</dbReference>
<dbReference type="SUPFAM" id="SSF159501">
    <property type="entry name" value="EreA/ChaN-like"/>
    <property type="match status" value="1"/>
</dbReference>
<dbReference type="Pfam" id="PF05139">
    <property type="entry name" value="Erythro_esteras"/>
    <property type="match status" value="1"/>
</dbReference>